<evidence type="ECO:0000259" key="3">
    <source>
        <dbReference type="Pfam" id="PF01738"/>
    </source>
</evidence>
<evidence type="ECO:0000256" key="1">
    <source>
        <dbReference type="ARBA" id="ARBA00022801"/>
    </source>
</evidence>
<evidence type="ECO:0000313" key="4">
    <source>
        <dbReference type="EMBL" id="MBE9397061.1"/>
    </source>
</evidence>
<dbReference type="InterPro" id="IPR050261">
    <property type="entry name" value="FrsA_esterase"/>
</dbReference>
<organism evidence="4 5">
    <name type="scientific">Pontibacterium sinense</name>
    <dbReference type="NCBI Taxonomy" id="2781979"/>
    <lineage>
        <taxon>Bacteria</taxon>
        <taxon>Pseudomonadati</taxon>
        <taxon>Pseudomonadota</taxon>
        <taxon>Gammaproteobacteria</taxon>
        <taxon>Oceanospirillales</taxon>
        <taxon>Oceanospirillaceae</taxon>
        <taxon>Pontibacterium</taxon>
    </lineage>
</organism>
<comment type="caution">
    <text evidence="4">The sequence shown here is derived from an EMBL/GenBank/DDBJ whole genome shotgun (WGS) entry which is preliminary data.</text>
</comment>
<dbReference type="Proteomes" id="UP000640333">
    <property type="component" value="Unassembled WGS sequence"/>
</dbReference>
<dbReference type="PANTHER" id="PTHR22946">
    <property type="entry name" value="DIENELACTONE HYDROLASE DOMAIN-CONTAINING PROTEIN-RELATED"/>
    <property type="match status" value="1"/>
</dbReference>
<evidence type="ECO:0000313" key="5">
    <source>
        <dbReference type="Proteomes" id="UP000640333"/>
    </source>
</evidence>
<proteinExistence type="predicted"/>
<sequence>MECWQGSESGRVSKRTQWKTAKSPKACLALLVCLFFINPALAESWTHGGASGKAMVCKPDTAPPYPAVVYNHGHLIDSAGLEGAARKGYDLRELCDAFAQEGYLAFILLRQHGDGKGKKYIRKIIPEARHGLAAAKARPDVDPERVALGGFSRGGFLTLTTATQGVDVAAAFMLAPGMTKPFHKALSRIGGIKAPMLAMIAKDDESDFLKNVFSLKSAANDSGKELKVHYYPSGGHELFYDHTKYWSELMSFLNLHLDK</sequence>
<protein>
    <submittedName>
        <fullName evidence="4">Dienelactone hydrolase family protein</fullName>
    </submittedName>
</protein>
<accession>A0A8J7K6L3</accession>
<dbReference type="GO" id="GO:0052689">
    <property type="term" value="F:carboxylic ester hydrolase activity"/>
    <property type="evidence" value="ECO:0007669"/>
    <property type="project" value="UniProtKB-ARBA"/>
</dbReference>
<feature type="signal peptide" evidence="2">
    <location>
        <begin position="1"/>
        <end position="42"/>
    </location>
</feature>
<feature type="domain" description="Dienelactone hydrolase" evidence="3">
    <location>
        <begin position="54"/>
        <end position="242"/>
    </location>
</feature>
<dbReference type="SUPFAM" id="SSF53474">
    <property type="entry name" value="alpha/beta-Hydrolases"/>
    <property type="match status" value="1"/>
</dbReference>
<feature type="chain" id="PRO_5035270564" evidence="2">
    <location>
        <begin position="43"/>
        <end position="259"/>
    </location>
</feature>
<dbReference type="InterPro" id="IPR029058">
    <property type="entry name" value="AB_hydrolase_fold"/>
</dbReference>
<dbReference type="Gene3D" id="3.40.50.1820">
    <property type="entry name" value="alpha/beta hydrolase"/>
    <property type="match status" value="1"/>
</dbReference>
<dbReference type="EMBL" id="JADEYS010000006">
    <property type="protein sequence ID" value="MBE9397061.1"/>
    <property type="molecule type" value="Genomic_DNA"/>
</dbReference>
<dbReference type="PANTHER" id="PTHR22946:SF9">
    <property type="entry name" value="POLYKETIDE TRANSFERASE AF380"/>
    <property type="match status" value="1"/>
</dbReference>
<keyword evidence="1 4" id="KW-0378">Hydrolase</keyword>
<dbReference type="RefSeq" id="WP_193952618.1">
    <property type="nucleotide sequence ID" value="NZ_JADEYS010000006.1"/>
</dbReference>
<gene>
    <name evidence="4" type="ORF">IOQ59_07270</name>
</gene>
<dbReference type="InterPro" id="IPR002925">
    <property type="entry name" value="Dienelactn_hydro"/>
</dbReference>
<dbReference type="AlphaFoldDB" id="A0A8J7K6L3"/>
<keyword evidence="2" id="KW-0732">Signal</keyword>
<evidence type="ECO:0000256" key="2">
    <source>
        <dbReference type="SAM" id="SignalP"/>
    </source>
</evidence>
<dbReference type="Pfam" id="PF01738">
    <property type="entry name" value="DLH"/>
    <property type="match status" value="1"/>
</dbReference>
<name>A0A8J7K6L3_9GAMM</name>
<reference evidence="4" key="1">
    <citation type="submission" date="2020-10" db="EMBL/GenBank/DDBJ databases">
        <title>Bacterium isolated from coastal waters sediment.</title>
        <authorList>
            <person name="Chen R.-J."/>
            <person name="Lu D.-C."/>
            <person name="Zhu K.-L."/>
            <person name="Du Z.-J."/>
        </authorList>
    </citation>
    <scope>NUCLEOTIDE SEQUENCE</scope>
    <source>
        <strain evidence="4">N1Y112</strain>
    </source>
</reference>
<keyword evidence="5" id="KW-1185">Reference proteome</keyword>